<name>A0A402CTB6_9BACT</name>
<dbReference type="Proteomes" id="UP000287394">
    <property type="component" value="Chromosome"/>
</dbReference>
<protein>
    <submittedName>
        <fullName evidence="1">Uncharacterized protein</fullName>
    </submittedName>
</protein>
<dbReference type="OrthoDB" id="484214at2"/>
<evidence type="ECO:0000313" key="2">
    <source>
        <dbReference type="Proteomes" id="UP000287394"/>
    </source>
</evidence>
<dbReference type="AlphaFoldDB" id="A0A402CTB6"/>
<proteinExistence type="predicted"/>
<dbReference type="Gene3D" id="3.40.50.300">
    <property type="entry name" value="P-loop containing nucleotide triphosphate hydrolases"/>
    <property type="match status" value="1"/>
</dbReference>
<dbReference type="InterPro" id="IPR027417">
    <property type="entry name" value="P-loop_NTPase"/>
</dbReference>
<dbReference type="EMBL" id="AP025739">
    <property type="protein sequence ID" value="BDI30783.1"/>
    <property type="molecule type" value="Genomic_DNA"/>
</dbReference>
<dbReference type="RefSeq" id="WP_119320623.1">
    <property type="nucleotide sequence ID" value="NZ_AP025739.1"/>
</dbReference>
<organism evidence="1 2">
    <name type="scientific">Capsulimonas corticalis</name>
    <dbReference type="NCBI Taxonomy" id="2219043"/>
    <lineage>
        <taxon>Bacteria</taxon>
        <taxon>Bacillati</taxon>
        <taxon>Armatimonadota</taxon>
        <taxon>Armatimonadia</taxon>
        <taxon>Capsulimonadales</taxon>
        <taxon>Capsulimonadaceae</taxon>
        <taxon>Capsulimonas</taxon>
    </lineage>
</organism>
<dbReference type="KEGG" id="ccot:CCAX7_28340"/>
<reference evidence="1 2" key="1">
    <citation type="journal article" date="2019" name="Int. J. Syst. Evol. Microbiol.">
        <title>Capsulimonas corticalis gen. nov., sp. nov., an aerobic capsulated bacterium, of a novel bacterial order, Capsulimonadales ord. nov., of the class Armatimonadia of the phylum Armatimonadetes.</title>
        <authorList>
            <person name="Li J."/>
            <person name="Kudo C."/>
            <person name="Tonouchi A."/>
        </authorList>
    </citation>
    <scope>NUCLEOTIDE SEQUENCE [LARGE SCALE GENOMIC DNA]</scope>
    <source>
        <strain evidence="1 2">AX-7</strain>
    </source>
</reference>
<dbReference type="SUPFAM" id="SSF52540">
    <property type="entry name" value="P-loop containing nucleoside triphosphate hydrolases"/>
    <property type="match status" value="1"/>
</dbReference>
<keyword evidence="2" id="KW-1185">Reference proteome</keyword>
<gene>
    <name evidence="1" type="ORF">CCAX7_28340</name>
</gene>
<accession>A0A402CTB6</accession>
<evidence type="ECO:0000313" key="1">
    <source>
        <dbReference type="EMBL" id="BDI30783.1"/>
    </source>
</evidence>
<sequence>MSFDNIILIGPAGAGKSTTACLLAQRMGRPHVALDKERFRYYEEIGYNAELAAQLRHTNFEELIRYYEPFNAYAVGRVLEDYDGCIIDFGAIHSVYDTAALFKQAQTALAPYPHVILLLPCTNIERSVEVLMERGRMGEQVDERKEAMWRRIIRRFLENPSNSALAKHTVCTDGKTPEEVTRDVLECIA</sequence>